<evidence type="ECO:0000313" key="17">
    <source>
        <dbReference type="EMBL" id="GKV33321.1"/>
    </source>
</evidence>
<dbReference type="SMART" id="SM00508">
    <property type="entry name" value="PostSET"/>
    <property type="match status" value="1"/>
</dbReference>
<keyword evidence="9" id="KW-0804">Transcription</keyword>
<dbReference type="PROSITE" id="PS50868">
    <property type="entry name" value="POST_SET"/>
    <property type="match status" value="1"/>
</dbReference>
<evidence type="ECO:0000256" key="14">
    <source>
        <dbReference type="SAM" id="MobiDB-lite"/>
    </source>
</evidence>
<accession>A0AAV5L7X5</accession>
<sequence length="541" mass="61040">MAICRQKLHDYVLREWKSLIFNAGLHQFLKTWCTSKKHRQPKIKEERPCIAYKECPGDTNSVLEKLREGSRKYQTSGSSELSLVIGKYTYYRKKKLVHKKLESSKFSTPVDHGSTNQIVDNPRKRKVSIDMVENEESETVAVAPKKIRTDKSLTESSVIARSLKPIAKASLHGHPLSSKSGHLSSSKSASRRKAARVVTADQKNEVKEGCVKSSREKLSTPESCSDTRIVVGRTAQNVRNEKELPTHSPNKTLKASKVSKLKRKHLSDGEPEPPSNSTKIMKLANNATKQATPKQAVEKKTKAVRSRTSNPCLRSNGCARASIDGWEWHKWSLNASHAERARVRGIQFIHTNYLGSKVNNTMQCLSNKGLSARTNRVKLRNLLAAAEGADLVKATQLKARKKRLRFQRSKIHDWGLIASEPIEAEDFVIEYVGELIRPRISDIRERHYEKMGIGSSYLFRLDDGYVVDATKRGGIARFINHSCEPNCYTKVISVEGQKKIFIYAKRHIAAGEEITYNYKFPLEEKKIPCNCGSKKCRGSLN</sequence>
<dbReference type="Proteomes" id="UP001054252">
    <property type="component" value="Unassembled WGS sequence"/>
</dbReference>
<keyword evidence="3" id="KW-0489">Methyltransferase</keyword>
<comment type="catalytic activity">
    <reaction evidence="12">
        <text>N(6)-methyl-L-lysyl(4)-[histone H3] + S-adenosyl-L-methionine = N(6),N(6)-dimethyl-L-lysyl(4)-[histone H3] + S-adenosyl-L-homocysteine + H(+)</text>
        <dbReference type="Rhea" id="RHEA:60268"/>
        <dbReference type="Rhea" id="RHEA-COMP:15540"/>
        <dbReference type="Rhea" id="RHEA-COMP:15543"/>
        <dbReference type="ChEBI" id="CHEBI:15378"/>
        <dbReference type="ChEBI" id="CHEBI:57856"/>
        <dbReference type="ChEBI" id="CHEBI:59789"/>
        <dbReference type="ChEBI" id="CHEBI:61929"/>
        <dbReference type="ChEBI" id="CHEBI:61976"/>
    </reaction>
</comment>
<dbReference type="SMART" id="SM00317">
    <property type="entry name" value="SET"/>
    <property type="match status" value="1"/>
</dbReference>
<dbReference type="PANTHER" id="PTHR45814:SF2">
    <property type="entry name" value="HISTONE-LYSINE N-METHYLTRANSFERASE SETD1"/>
    <property type="match status" value="1"/>
</dbReference>
<evidence type="ECO:0000256" key="7">
    <source>
        <dbReference type="ARBA" id="ARBA00022884"/>
    </source>
</evidence>
<keyword evidence="18" id="KW-1185">Reference proteome</keyword>
<evidence type="ECO:0000313" key="18">
    <source>
        <dbReference type="Proteomes" id="UP001054252"/>
    </source>
</evidence>
<reference evidence="17 18" key="1">
    <citation type="journal article" date="2021" name="Commun. Biol.">
        <title>The genome of Shorea leprosula (Dipterocarpaceae) highlights the ecological relevance of drought in aseasonal tropical rainforests.</title>
        <authorList>
            <person name="Ng K.K.S."/>
            <person name="Kobayashi M.J."/>
            <person name="Fawcett J.A."/>
            <person name="Hatakeyama M."/>
            <person name="Paape T."/>
            <person name="Ng C.H."/>
            <person name="Ang C.C."/>
            <person name="Tnah L.H."/>
            <person name="Lee C.T."/>
            <person name="Nishiyama T."/>
            <person name="Sese J."/>
            <person name="O'Brien M.J."/>
            <person name="Copetti D."/>
            <person name="Mohd Noor M.I."/>
            <person name="Ong R.C."/>
            <person name="Putra M."/>
            <person name="Sireger I.Z."/>
            <person name="Indrioko S."/>
            <person name="Kosugi Y."/>
            <person name="Izuno A."/>
            <person name="Isagi Y."/>
            <person name="Lee S.L."/>
            <person name="Shimizu K.K."/>
        </authorList>
    </citation>
    <scope>NUCLEOTIDE SEQUENCE [LARGE SCALE GENOMIC DNA]</scope>
    <source>
        <strain evidence="17">214</strain>
    </source>
</reference>
<evidence type="ECO:0000256" key="1">
    <source>
        <dbReference type="ARBA" id="ARBA00004123"/>
    </source>
</evidence>
<comment type="catalytic activity">
    <reaction evidence="13">
        <text>N(6),N(6)-dimethyl-L-lysyl(4)-[histone H3] + S-adenosyl-L-methionine = N(6),N(6),N(6)-trimethyl-L-lysyl(4)-[histone H3] + S-adenosyl-L-homocysteine + H(+)</text>
        <dbReference type="Rhea" id="RHEA:60272"/>
        <dbReference type="Rhea" id="RHEA-COMP:15537"/>
        <dbReference type="Rhea" id="RHEA-COMP:15540"/>
        <dbReference type="ChEBI" id="CHEBI:15378"/>
        <dbReference type="ChEBI" id="CHEBI:57856"/>
        <dbReference type="ChEBI" id="CHEBI:59789"/>
        <dbReference type="ChEBI" id="CHEBI:61961"/>
        <dbReference type="ChEBI" id="CHEBI:61976"/>
    </reaction>
</comment>
<dbReference type="AlphaFoldDB" id="A0AAV5L7X5"/>
<evidence type="ECO:0000256" key="8">
    <source>
        <dbReference type="ARBA" id="ARBA00023015"/>
    </source>
</evidence>
<evidence type="ECO:0000256" key="11">
    <source>
        <dbReference type="ARBA" id="ARBA00047571"/>
    </source>
</evidence>
<evidence type="ECO:0000256" key="13">
    <source>
        <dbReference type="ARBA" id="ARBA00049129"/>
    </source>
</evidence>
<dbReference type="GO" id="GO:0048188">
    <property type="term" value="C:Set1C/COMPASS complex"/>
    <property type="evidence" value="ECO:0007669"/>
    <property type="project" value="InterPro"/>
</dbReference>
<keyword evidence="8" id="KW-0805">Transcription regulation</keyword>
<dbReference type="GO" id="GO:0140999">
    <property type="term" value="F:histone H3K4 trimethyltransferase activity"/>
    <property type="evidence" value="ECO:0007669"/>
    <property type="project" value="UniProtKB-EC"/>
</dbReference>
<keyword evidence="7" id="KW-0694">RNA-binding</keyword>
<feature type="compositionally biased region" description="Low complexity" evidence="14">
    <location>
        <begin position="170"/>
        <end position="188"/>
    </location>
</feature>
<gene>
    <name evidence="17" type="ORF">SLEP1_g41844</name>
</gene>
<keyword evidence="10" id="KW-0539">Nucleus</keyword>
<dbReference type="PANTHER" id="PTHR45814">
    <property type="entry name" value="HISTONE-LYSINE N-METHYLTRANSFERASE SETD1"/>
    <property type="match status" value="1"/>
</dbReference>
<evidence type="ECO:0000256" key="12">
    <source>
        <dbReference type="ARBA" id="ARBA00047583"/>
    </source>
</evidence>
<feature type="domain" description="SET" evidence="15">
    <location>
        <begin position="402"/>
        <end position="519"/>
    </location>
</feature>
<comment type="catalytic activity">
    <reaction evidence="11">
        <text>L-lysyl(4)-[histone H3] + 3 S-adenosyl-L-methionine = N(6),N(6),N(6)-trimethyl-L-lysyl(4)-[histone H3] + 3 S-adenosyl-L-homocysteine + 3 H(+)</text>
        <dbReference type="Rhea" id="RHEA:60260"/>
        <dbReference type="Rhea" id="RHEA-COMP:15537"/>
        <dbReference type="Rhea" id="RHEA-COMP:15547"/>
        <dbReference type="ChEBI" id="CHEBI:15378"/>
        <dbReference type="ChEBI" id="CHEBI:29969"/>
        <dbReference type="ChEBI" id="CHEBI:57856"/>
        <dbReference type="ChEBI" id="CHEBI:59789"/>
        <dbReference type="ChEBI" id="CHEBI:61961"/>
        <dbReference type="EC" id="2.1.1.354"/>
    </reaction>
</comment>
<dbReference type="GO" id="GO:0003723">
    <property type="term" value="F:RNA binding"/>
    <property type="evidence" value="ECO:0007669"/>
    <property type="project" value="UniProtKB-KW"/>
</dbReference>
<name>A0AAV5L7X5_9ROSI</name>
<dbReference type="InterPro" id="IPR046341">
    <property type="entry name" value="SET_dom_sf"/>
</dbReference>
<comment type="subcellular location">
    <subcellularLocation>
        <location evidence="1">Nucleus</location>
    </subcellularLocation>
</comment>
<protein>
    <recommendedName>
        <fullName evidence="2">[histone H3]-lysine(4) N-trimethyltransferase</fullName>
        <ecNumber evidence="2">2.1.1.354</ecNumber>
    </recommendedName>
</protein>
<evidence type="ECO:0000256" key="2">
    <source>
        <dbReference type="ARBA" id="ARBA00012182"/>
    </source>
</evidence>
<evidence type="ECO:0000256" key="10">
    <source>
        <dbReference type="ARBA" id="ARBA00023242"/>
    </source>
</evidence>
<dbReference type="EMBL" id="BPVZ01000100">
    <property type="protein sequence ID" value="GKV33321.1"/>
    <property type="molecule type" value="Genomic_DNA"/>
</dbReference>
<evidence type="ECO:0000256" key="4">
    <source>
        <dbReference type="ARBA" id="ARBA00022679"/>
    </source>
</evidence>
<keyword evidence="6" id="KW-0156">Chromatin regulator</keyword>
<evidence type="ECO:0000259" key="15">
    <source>
        <dbReference type="PROSITE" id="PS50280"/>
    </source>
</evidence>
<dbReference type="SUPFAM" id="SSF82199">
    <property type="entry name" value="SET domain"/>
    <property type="match status" value="1"/>
</dbReference>
<proteinExistence type="predicted"/>
<evidence type="ECO:0000256" key="3">
    <source>
        <dbReference type="ARBA" id="ARBA00022603"/>
    </source>
</evidence>
<dbReference type="InterPro" id="IPR037841">
    <property type="entry name" value="SET_SETD1A/B"/>
</dbReference>
<dbReference type="Gene3D" id="2.170.270.10">
    <property type="entry name" value="SET domain"/>
    <property type="match status" value="1"/>
</dbReference>
<dbReference type="InterPro" id="IPR001214">
    <property type="entry name" value="SET_dom"/>
</dbReference>
<dbReference type="CDD" id="cd19169">
    <property type="entry name" value="SET_SETD1"/>
    <property type="match status" value="1"/>
</dbReference>
<keyword evidence="5" id="KW-0949">S-adenosyl-L-methionine</keyword>
<feature type="region of interest" description="Disordered" evidence="14">
    <location>
        <begin position="170"/>
        <end position="278"/>
    </location>
</feature>
<comment type="caution">
    <text evidence="17">The sequence shown here is derived from an EMBL/GenBank/DDBJ whole genome shotgun (WGS) entry which is preliminary data.</text>
</comment>
<feature type="compositionally biased region" description="Basic and acidic residues" evidence="14">
    <location>
        <begin position="202"/>
        <end position="219"/>
    </location>
</feature>
<dbReference type="InterPro" id="IPR044570">
    <property type="entry name" value="Set1-like"/>
</dbReference>
<evidence type="ECO:0000259" key="16">
    <source>
        <dbReference type="PROSITE" id="PS50868"/>
    </source>
</evidence>
<organism evidence="17 18">
    <name type="scientific">Rubroshorea leprosula</name>
    <dbReference type="NCBI Taxonomy" id="152421"/>
    <lineage>
        <taxon>Eukaryota</taxon>
        <taxon>Viridiplantae</taxon>
        <taxon>Streptophyta</taxon>
        <taxon>Embryophyta</taxon>
        <taxon>Tracheophyta</taxon>
        <taxon>Spermatophyta</taxon>
        <taxon>Magnoliopsida</taxon>
        <taxon>eudicotyledons</taxon>
        <taxon>Gunneridae</taxon>
        <taxon>Pentapetalae</taxon>
        <taxon>rosids</taxon>
        <taxon>malvids</taxon>
        <taxon>Malvales</taxon>
        <taxon>Dipterocarpaceae</taxon>
        <taxon>Rubroshorea</taxon>
    </lineage>
</organism>
<feature type="domain" description="Post-SET" evidence="16">
    <location>
        <begin position="525"/>
        <end position="541"/>
    </location>
</feature>
<evidence type="ECO:0000256" key="6">
    <source>
        <dbReference type="ARBA" id="ARBA00022853"/>
    </source>
</evidence>
<evidence type="ECO:0000256" key="5">
    <source>
        <dbReference type="ARBA" id="ARBA00022691"/>
    </source>
</evidence>
<dbReference type="EC" id="2.1.1.354" evidence="2"/>
<dbReference type="InterPro" id="IPR003616">
    <property type="entry name" value="Post-SET_dom"/>
</dbReference>
<dbReference type="GO" id="GO:0032259">
    <property type="term" value="P:methylation"/>
    <property type="evidence" value="ECO:0007669"/>
    <property type="project" value="UniProtKB-KW"/>
</dbReference>
<evidence type="ECO:0000256" key="9">
    <source>
        <dbReference type="ARBA" id="ARBA00023163"/>
    </source>
</evidence>
<keyword evidence="4" id="KW-0808">Transferase</keyword>
<dbReference type="Pfam" id="PF00856">
    <property type="entry name" value="SET"/>
    <property type="match status" value="1"/>
</dbReference>
<dbReference type="PROSITE" id="PS50280">
    <property type="entry name" value="SET"/>
    <property type="match status" value="1"/>
</dbReference>